<dbReference type="Proteomes" id="UP000202420">
    <property type="component" value="Segment"/>
</dbReference>
<dbReference type="GeneID" id="5470605"/>
<dbReference type="KEGG" id="vg:5470605"/>
<organism evidence="1 2">
    <name type="scientific">Chlorovirus heliozoae</name>
    <dbReference type="NCBI Taxonomy" id="322019"/>
    <lineage>
        <taxon>Viruses</taxon>
        <taxon>Varidnaviria</taxon>
        <taxon>Bamfordvirae</taxon>
        <taxon>Nucleocytoviricota</taxon>
        <taxon>Megaviricetes</taxon>
        <taxon>Algavirales</taxon>
        <taxon>Phycodnaviridae</taxon>
        <taxon>Chlorovirus</taxon>
    </lineage>
</organism>
<evidence type="ECO:0000313" key="1">
    <source>
        <dbReference type="EMBL" id="ABT16895.1"/>
    </source>
</evidence>
<keyword evidence="2" id="KW-1185">Reference proteome</keyword>
<name>A7KA21_9PHYC</name>
<reference evidence="1 2" key="1">
    <citation type="submission" date="2006-09" db="EMBL/GenBank/DDBJ databases">
        <title>Sequence and annotation of the 288-kb ATCV-1 virus that infects an endosymbiotic Chlorella strain of the heliozoon Acanthocystis turfacea.</title>
        <authorList>
            <person name="Fitzgerald L.A."/>
            <person name="Graves M.V."/>
            <person name="Li X."/>
            <person name="Pfitzner A.J.P."/>
            <person name="Hartigan J."/>
            <person name="Van Etten J.L."/>
        </authorList>
    </citation>
    <scope>NUCLEOTIDE SEQUENCE [LARGE SCALE GENOMIC DNA]</scope>
    <source>
        <strain evidence="1 2">ATCV-1</strain>
    </source>
</reference>
<protein>
    <submittedName>
        <fullName evidence="1">Uncharacterized protein z761L</fullName>
    </submittedName>
</protein>
<dbReference type="EMBL" id="EF101928">
    <property type="protein sequence ID" value="ABT16895.1"/>
    <property type="molecule type" value="Genomic_DNA"/>
</dbReference>
<dbReference type="RefSeq" id="YP_001427242.1">
    <property type="nucleotide sequence ID" value="NC_008724.1"/>
</dbReference>
<accession>A7KA21</accession>
<proteinExistence type="predicted"/>
<sequence length="175" mass="19236">MSAYIPPPMSMIEILCPRETAMSYASLADLSAFQYASGLRDPDPTWNEMPLTFIPIFLACSRSGVISSAFAPYFSSLTRACGSSQRMRSTASHAGWYSFILSSSNVLSNVAMLTPTFFAYKRASGDLMVCAKRMRDGNAPAFKTLAISPFDAQSKLTPFFSRYLRRTGSSLHFTA</sequence>
<evidence type="ECO:0000313" key="2">
    <source>
        <dbReference type="Proteomes" id="UP000202420"/>
    </source>
</evidence>
<gene>
    <name evidence="1" type="primary">z761L</name>
    <name evidence="1" type="ORF">ATCV1_z761L</name>
</gene>